<name>A0ABX0FFM9_9BURK</name>
<accession>A0ABX0FFM9</accession>
<feature type="transmembrane region" description="Helical" evidence="1">
    <location>
        <begin position="323"/>
        <end position="348"/>
    </location>
</feature>
<sequence length="351" mass="37774">MSSTISDLRPLATVSGRRPLWFAAPAAALIYPFPLMAFHAATGMIATGAVTGWLIAALSLALAIALPVVALLAAMRLSLVYRPTAAELLARRVALLAVAAPPLFTFIGVIFLLLGAPQLDVWFVSAMWLLLAVAIRYADNRAPAAMSAPNPHGKMRVAHGAAAVLVLVYIAFHFSNHLFGLIGDEAHTAVMKLFRVVYRAAWVEPILLAGFAFLIVSGAQMAWRLTERGTDRYRTFQIAAGIYLIFAVISHLNAVLYLARVHLGIDTDWAFATGAPVGMIKDAWSIRLVPYYLLGAFFVVAHTFSGLRVVMLAHGARKPLADTVMLCGAAFAALLSTVIILAMCGLRLHFV</sequence>
<keyword evidence="1" id="KW-0812">Transmembrane</keyword>
<feature type="transmembrane region" description="Helical" evidence="1">
    <location>
        <begin position="20"/>
        <end position="41"/>
    </location>
</feature>
<reference evidence="2 3" key="1">
    <citation type="submission" date="2020-01" db="EMBL/GenBank/DDBJ databases">
        <authorList>
            <person name="Lee S.D."/>
        </authorList>
    </citation>
    <scope>NUCLEOTIDE SEQUENCE [LARGE SCALE GENOMIC DNA]</scope>
    <source>
        <strain evidence="2 3">SAP-35</strain>
    </source>
</reference>
<evidence type="ECO:0000313" key="3">
    <source>
        <dbReference type="Proteomes" id="UP000666369"/>
    </source>
</evidence>
<dbReference type="RefSeq" id="WP_166098610.1">
    <property type="nucleotide sequence ID" value="NZ_JAADJT010000001.1"/>
</dbReference>
<dbReference type="EMBL" id="JAADJT010000001">
    <property type="protein sequence ID" value="NGZ83356.1"/>
    <property type="molecule type" value="Genomic_DNA"/>
</dbReference>
<keyword evidence="1" id="KW-0472">Membrane</keyword>
<feature type="transmembrane region" description="Helical" evidence="1">
    <location>
        <begin position="93"/>
        <end position="115"/>
    </location>
</feature>
<gene>
    <name evidence="2" type="ORF">GW587_03655</name>
</gene>
<organism evidence="2 3">
    <name type="scientific">Duganella aceris</name>
    <dbReference type="NCBI Taxonomy" id="2703883"/>
    <lineage>
        <taxon>Bacteria</taxon>
        <taxon>Pseudomonadati</taxon>
        <taxon>Pseudomonadota</taxon>
        <taxon>Betaproteobacteria</taxon>
        <taxon>Burkholderiales</taxon>
        <taxon>Oxalobacteraceae</taxon>
        <taxon>Telluria group</taxon>
        <taxon>Duganella</taxon>
    </lineage>
</organism>
<dbReference type="Proteomes" id="UP000666369">
    <property type="component" value="Unassembled WGS sequence"/>
</dbReference>
<dbReference type="InterPro" id="IPR034804">
    <property type="entry name" value="SQR/QFR_C/D"/>
</dbReference>
<reference evidence="3" key="2">
    <citation type="submission" date="2023-07" db="EMBL/GenBank/DDBJ databases">
        <title>Duganella aceri sp. nov., isolated from tree sap.</title>
        <authorList>
            <person name="Kim I.S."/>
        </authorList>
    </citation>
    <scope>NUCLEOTIDE SEQUENCE [LARGE SCALE GENOMIC DNA]</scope>
    <source>
        <strain evidence="3">SAP-35</strain>
    </source>
</reference>
<feature type="transmembrane region" description="Helical" evidence="1">
    <location>
        <begin position="291"/>
        <end position="311"/>
    </location>
</feature>
<keyword evidence="3" id="KW-1185">Reference proteome</keyword>
<keyword evidence="1" id="KW-1133">Transmembrane helix</keyword>
<feature type="transmembrane region" description="Helical" evidence="1">
    <location>
        <begin position="202"/>
        <end position="223"/>
    </location>
</feature>
<feature type="transmembrane region" description="Helical" evidence="1">
    <location>
        <begin position="53"/>
        <end position="73"/>
    </location>
</feature>
<protein>
    <submittedName>
        <fullName evidence="2">Uncharacterized protein</fullName>
    </submittedName>
</protein>
<feature type="transmembrane region" description="Helical" evidence="1">
    <location>
        <begin position="121"/>
        <end position="139"/>
    </location>
</feature>
<proteinExistence type="predicted"/>
<feature type="transmembrane region" description="Helical" evidence="1">
    <location>
        <begin position="160"/>
        <end position="182"/>
    </location>
</feature>
<comment type="caution">
    <text evidence="2">The sequence shown here is derived from an EMBL/GenBank/DDBJ whole genome shotgun (WGS) entry which is preliminary data.</text>
</comment>
<evidence type="ECO:0000256" key="1">
    <source>
        <dbReference type="SAM" id="Phobius"/>
    </source>
</evidence>
<dbReference type="SUPFAM" id="SSF81343">
    <property type="entry name" value="Fumarate reductase respiratory complex transmembrane subunits"/>
    <property type="match status" value="1"/>
</dbReference>
<feature type="transmembrane region" description="Helical" evidence="1">
    <location>
        <begin position="235"/>
        <end position="259"/>
    </location>
</feature>
<evidence type="ECO:0000313" key="2">
    <source>
        <dbReference type="EMBL" id="NGZ83356.1"/>
    </source>
</evidence>